<dbReference type="Pfam" id="PF02518">
    <property type="entry name" value="HATPase_c"/>
    <property type="match status" value="1"/>
</dbReference>
<evidence type="ECO:0000256" key="1">
    <source>
        <dbReference type="ARBA" id="ARBA00000085"/>
    </source>
</evidence>
<evidence type="ECO:0000256" key="10">
    <source>
        <dbReference type="ARBA" id="ARBA00022840"/>
    </source>
</evidence>
<dbReference type="InterPro" id="IPR050482">
    <property type="entry name" value="Sensor_HK_TwoCompSys"/>
</dbReference>
<feature type="domain" description="HAMP" evidence="17">
    <location>
        <begin position="216"/>
        <end position="268"/>
    </location>
</feature>
<sequence>MAKIFERSLLLRLGLAMATITALAFLGMLSSVFIAETTQGVASAVNQAGSLRMQSYRIATDLVYAGDMDPEAYWRTTEALVREFESRLDSPRLVSVIPDDPEHKLNAAYRLVSRKWERLIKPILNVYVGVVAPTPHPGWAEGLHGDISAELADATRGNIRARYLNLVDGFVAEIDRLVGLLEEDAENKIQRLRLFQVVSLFLTVVVVVVTMYLMHTDVLLPLRDLLACAEQLRRGDLSARTRYESADELGRLGRAFNVMAQDLSRMYAGLEELVRRKTRDLERSNRSLELLYITSKRLGEPPLTEASFRAVLEDLETLAEVGPGSICLRDHADDSRAFRLTTTRADGADALCTWPDCALCLGDGTTHTVDVPGADGRRQRLLSLPIGDQEQRYGALLVELPAGDDLQPWQKRLLTTVAGHIGAALTTRQRLHESRRLALYEERGVIARELHDSLAQSLSYLKIQVSRLDMALRQQDDGAVAREVVTELREGVSSAYRQLRELLTTFRLKMDGRGLSQALEETVAEFGGRGAVAIELENRLQGVQLSPNEEIHVLQLVREALSNVSRHAEATRARVSLEADAGGRITVVVEDNGRGIPPRPQRRHHYGLAIMEERARSLGGEIRMLPAPGGGTRVELVFKPGRDMDRFHNLHT</sequence>
<dbReference type="AlphaFoldDB" id="A0A369C9B1"/>
<comment type="catalytic activity">
    <reaction evidence="1 14">
        <text>ATP + protein L-histidine = ADP + protein N-phospho-L-histidine.</text>
        <dbReference type="EC" id="2.7.13.3"/>
    </reaction>
</comment>
<dbReference type="InterPro" id="IPR003594">
    <property type="entry name" value="HATPase_dom"/>
</dbReference>
<keyword evidence="19" id="KW-1185">Reference proteome</keyword>
<evidence type="ECO:0000256" key="2">
    <source>
        <dbReference type="ARBA" id="ARBA00004429"/>
    </source>
</evidence>
<dbReference type="InterPro" id="IPR029095">
    <property type="entry name" value="NarX-like_N"/>
</dbReference>
<dbReference type="EMBL" id="QPJY01000004">
    <property type="protein sequence ID" value="RCX30620.1"/>
    <property type="molecule type" value="Genomic_DNA"/>
</dbReference>
<dbReference type="GO" id="GO:0000155">
    <property type="term" value="F:phosphorelay sensor kinase activity"/>
    <property type="evidence" value="ECO:0007669"/>
    <property type="project" value="UniProtKB-UniRule"/>
</dbReference>
<comment type="caution">
    <text evidence="18">The sequence shown here is derived from an EMBL/GenBank/DDBJ whole genome shotgun (WGS) entry which is preliminary data.</text>
</comment>
<reference evidence="18 19" key="1">
    <citation type="submission" date="2018-07" db="EMBL/GenBank/DDBJ databases">
        <title>Genomic Encyclopedia of Type Strains, Phase IV (KMG-IV): sequencing the most valuable type-strain genomes for metagenomic binning, comparative biology and taxonomic classification.</title>
        <authorList>
            <person name="Goeker M."/>
        </authorList>
    </citation>
    <scope>NUCLEOTIDE SEQUENCE [LARGE SCALE GENOMIC DNA]</scope>
    <source>
        <strain evidence="18 19">DSM 26407</strain>
    </source>
</reference>
<evidence type="ECO:0000313" key="18">
    <source>
        <dbReference type="EMBL" id="RCX30620.1"/>
    </source>
</evidence>
<dbReference type="Gene3D" id="1.20.5.1930">
    <property type="match status" value="1"/>
</dbReference>
<dbReference type="GO" id="GO:0046983">
    <property type="term" value="F:protein dimerization activity"/>
    <property type="evidence" value="ECO:0007669"/>
    <property type="project" value="UniProtKB-UniRule"/>
</dbReference>
<evidence type="ECO:0000256" key="9">
    <source>
        <dbReference type="ARBA" id="ARBA00022777"/>
    </source>
</evidence>
<dbReference type="InterPro" id="IPR036890">
    <property type="entry name" value="HATPase_C_sf"/>
</dbReference>
<dbReference type="PANTHER" id="PTHR24421:SF10">
    <property type="entry name" value="NITRATE_NITRITE SENSOR PROTEIN NARQ"/>
    <property type="match status" value="1"/>
</dbReference>
<dbReference type="OrthoDB" id="9811306at2"/>
<feature type="transmembrane region" description="Helical" evidence="15">
    <location>
        <begin position="194"/>
        <end position="214"/>
    </location>
</feature>
<comment type="subcellular location">
    <subcellularLocation>
        <location evidence="2">Cell inner membrane</location>
        <topology evidence="2">Multi-pass membrane protein</topology>
    </subcellularLocation>
</comment>
<dbReference type="PIRSF" id="PIRSF003167">
    <property type="entry name" value="STHK_NarX/NarQ"/>
    <property type="match status" value="1"/>
</dbReference>
<evidence type="ECO:0000256" key="7">
    <source>
        <dbReference type="ARBA" id="ARBA00022692"/>
    </source>
</evidence>
<proteinExistence type="predicted"/>
<dbReference type="InterPro" id="IPR042295">
    <property type="entry name" value="NarX-like_N_sf"/>
</dbReference>
<keyword evidence="3 14" id="KW-1003">Cell membrane</keyword>
<evidence type="ECO:0000256" key="5">
    <source>
        <dbReference type="ARBA" id="ARBA00022553"/>
    </source>
</evidence>
<dbReference type="CDD" id="cd16917">
    <property type="entry name" value="HATPase_UhpB-NarQ-NarX-like"/>
    <property type="match status" value="1"/>
</dbReference>
<dbReference type="Gene3D" id="3.30.565.10">
    <property type="entry name" value="Histidine kinase-like ATPase, C-terminal domain"/>
    <property type="match status" value="1"/>
</dbReference>
<dbReference type="SUPFAM" id="SSF55781">
    <property type="entry name" value="GAF domain-like"/>
    <property type="match status" value="1"/>
</dbReference>
<feature type="domain" description="Histidine kinase" evidence="16">
    <location>
        <begin position="445"/>
        <end position="642"/>
    </location>
</feature>
<protein>
    <recommendedName>
        <fullName evidence="14">Sensor protein</fullName>
        <ecNumber evidence="14">2.7.13.3</ecNumber>
    </recommendedName>
</protein>
<dbReference type="Pfam" id="PF07730">
    <property type="entry name" value="HisKA_3"/>
    <property type="match status" value="1"/>
</dbReference>
<evidence type="ECO:0000313" key="19">
    <source>
        <dbReference type="Proteomes" id="UP000252707"/>
    </source>
</evidence>
<dbReference type="PANTHER" id="PTHR24421">
    <property type="entry name" value="NITRATE/NITRITE SENSOR PROTEIN NARX-RELATED"/>
    <property type="match status" value="1"/>
</dbReference>
<evidence type="ECO:0000259" key="17">
    <source>
        <dbReference type="PROSITE" id="PS50885"/>
    </source>
</evidence>
<organism evidence="18 19">
    <name type="scientific">Thioalbus denitrificans</name>
    <dbReference type="NCBI Taxonomy" id="547122"/>
    <lineage>
        <taxon>Bacteria</taxon>
        <taxon>Pseudomonadati</taxon>
        <taxon>Pseudomonadota</taxon>
        <taxon>Gammaproteobacteria</taxon>
        <taxon>Chromatiales</taxon>
        <taxon>Ectothiorhodospiraceae</taxon>
        <taxon>Thioalbus</taxon>
    </lineage>
</organism>
<evidence type="ECO:0000256" key="13">
    <source>
        <dbReference type="ARBA" id="ARBA00023136"/>
    </source>
</evidence>
<dbReference type="CDD" id="cd06225">
    <property type="entry name" value="HAMP"/>
    <property type="match status" value="1"/>
</dbReference>
<keyword evidence="10 14" id="KW-0067">ATP-binding</keyword>
<evidence type="ECO:0000256" key="15">
    <source>
        <dbReference type="SAM" id="Phobius"/>
    </source>
</evidence>
<gene>
    <name evidence="18" type="ORF">DFQ59_10456</name>
</gene>
<evidence type="ECO:0000256" key="6">
    <source>
        <dbReference type="ARBA" id="ARBA00022679"/>
    </source>
</evidence>
<dbReference type="Pfam" id="PF00672">
    <property type="entry name" value="HAMP"/>
    <property type="match status" value="1"/>
</dbReference>
<name>A0A369C9B1_9GAMM</name>
<dbReference type="Gene3D" id="6.10.340.10">
    <property type="match status" value="1"/>
</dbReference>
<dbReference type="RefSeq" id="WP_114279612.1">
    <property type="nucleotide sequence ID" value="NZ_QPJY01000004.1"/>
</dbReference>
<dbReference type="InterPro" id="IPR016380">
    <property type="entry name" value="Sig_transdc_His_kin_NarX/NarQ"/>
</dbReference>
<evidence type="ECO:0000256" key="3">
    <source>
        <dbReference type="ARBA" id="ARBA00022475"/>
    </source>
</evidence>
<dbReference type="GO" id="GO:0005524">
    <property type="term" value="F:ATP binding"/>
    <property type="evidence" value="ECO:0007669"/>
    <property type="project" value="UniProtKB-UniRule"/>
</dbReference>
<dbReference type="CDD" id="cd19408">
    <property type="entry name" value="NarX_NarQ_sensor"/>
    <property type="match status" value="1"/>
</dbReference>
<dbReference type="InterPro" id="IPR003660">
    <property type="entry name" value="HAMP_dom"/>
</dbReference>
<evidence type="ECO:0000256" key="8">
    <source>
        <dbReference type="ARBA" id="ARBA00022741"/>
    </source>
</evidence>
<dbReference type="InterPro" id="IPR005467">
    <property type="entry name" value="His_kinase_dom"/>
</dbReference>
<dbReference type="Gene3D" id="3.30.450.40">
    <property type="match status" value="1"/>
</dbReference>
<dbReference type="Proteomes" id="UP000252707">
    <property type="component" value="Unassembled WGS sequence"/>
</dbReference>
<keyword evidence="8 14" id="KW-0547">Nucleotide-binding</keyword>
<keyword evidence="13 14" id="KW-0472">Membrane</keyword>
<dbReference type="InterPro" id="IPR029016">
    <property type="entry name" value="GAF-like_dom_sf"/>
</dbReference>
<evidence type="ECO:0000256" key="12">
    <source>
        <dbReference type="ARBA" id="ARBA00023012"/>
    </source>
</evidence>
<keyword evidence="9 14" id="KW-0418">Kinase</keyword>
<dbReference type="Pfam" id="PF13675">
    <property type="entry name" value="PilJ"/>
    <property type="match status" value="1"/>
</dbReference>
<keyword evidence="5" id="KW-0597">Phosphoprotein</keyword>
<evidence type="ECO:0000256" key="4">
    <source>
        <dbReference type="ARBA" id="ARBA00022519"/>
    </source>
</evidence>
<dbReference type="GO" id="GO:0005886">
    <property type="term" value="C:plasma membrane"/>
    <property type="evidence" value="ECO:0007669"/>
    <property type="project" value="UniProtKB-SubCell"/>
</dbReference>
<evidence type="ECO:0000259" key="16">
    <source>
        <dbReference type="PROSITE" id="PS50109"/>
    </source>
</evidence>
<keyword evidence="4 14" id="KW-0997">Cell inner membrane</keyword>
<evidence type="ECO:0000256" key="11">
    <source>
        <dbReference type="ARBA" id="ARBA00022989"/>
    </source>
</evidence>
<dbReference type="SUPFAM" id="SSF158472">
    <property type="entry name" value="HAMP domain-like"/>
    <property type="match status" value="1"/>
</dbReference>
<dbReference type="PROSITE" id="PS50885">
    <property type="entry name" value="HAMP"/>
    <property type="match status" value="1"/>
</dbReference>
<evidence type="ECO:0000256" key="14">
    <source>
        <dbReference type="PIRNR" id="PIRNR003167"/>
    </source>
</evidence>
<keyword evidence="11 15" id="KW-1133">Transmembrane helix</keyword>
<keyword evidence="6 14" id="KW-0808">Transferase</keyword>
<dbReference type="Gene3D" id="1.20.120.960">
    <property type="entry name" value="Histidine kinase NarX, sensor domain"/>
    <property type="match status" value="1"/>
</dbReference>
<accession>A0A369C9B1</accession>
<dbReference type="SUPFAM" id="SSF55874">
    <property type="entry name" value="ATPase domain of HSP90 chaperone/DNA topoisomerase II/histidine kinase"/>
    <property type="match status" value="1"/>
</dbReference>
<dbReference type="EC" id="2.7.13.3" evidence="14"/>
<dbReference type="PROSITE" id="PS50109">
    <property type="entry name" value="HIS_KIN"/>
    <property type="match status" value="1"/>
</dbReference>
<dbReference type="SMART" id="SM00304">
    <property type="entry name" value="HAMP"/>
    <property type="match status" value="1"/>
</dbReference>
<dbReference type="SMART" id="SM00387">
    <property type="entry name" value="HATPase_c"/>
    <property type="match status" value="1"/>
</dbReference>
<keyword evidence="12 14" id="KW-0902">Two-component regulatory system</keyword>
<keyword evidence="7 15" id="KW-0812">Transmembrane</keyword>
<dbReference type="InterPro" id="IPR011712">
    <property type="entry name" value="Sig_transdc_His_kin_sub3_dim/P"/>
</dbReference>